<dbReference type="AlphaFoldDB" id="A0A9W7G749"/>
<comment type="caution">
    <text evidence="1">The sequence shown here is derived from an EMBL/GenBank/DDBJ whole genome shotgun (WGS) entry which is preliminary data.</text>
</comment>
<name>A0A9W7G749_9STRA</name>
<accession>A0A9W7G749</accession>
<dbReference type="Proteomes" id="UP001165065">
    <property type="component" value="Unassembled WGS sequence"/>
</dbReference>
<dbReference type="EMBL" id="BRYA01000865">
    <property type="protein sequence ID" value="GMI34476.1"/>
    <property type="molecule type" value="Genomic_DNA"/>
</dbReference>
<sequence>MKEFMNAEMEEAKKKKAEISKNGGAANSAARMTRPLWRIWILKTAFLWSRLATTPASPIPSPPRCRVSGAACI</sequence>
<gene>
    <name evidence="1" type="ORF">TrCOL_g826</name>
</gene>
<reference evidence="2" key="1">
    <citation type="journal article" date="2023" name="Commun. Biol.">
        <title>Genome analysis of Parmales, the sister group of diatoms, reveals the evolutionary specialization of diatoms from phago-mixotrophs to photoautotrophs.</title>
        <authorList>
            <person name="Ban H."/>
            <person name="Sato S."/>
            <person name="Yoshikawa S."/>
            <person name="Yamada K."/>
            <person name="Nakamura Y."/>
            <person name="Ichinomiya M."/>
            <person name="Sato N."/>
            <person name="Blanc-Mathieu R."/>
            <person name="Endo H."/>
            <person name="Kuwata A."/>
            <person name="Ogata H."/>
        </authorList>
    </citation>
    <scope>NUCLEOTIDE SEQUENCE [LARGE SCALE GENOMIC DNA]</scope>
</reference>
<evidence type="ECO:0000313" key="2">
    <source>
        <dbReference type="Proteomes" id="UP001165065"/>
    </source>
</evidence>
<protein>
    <submittedName>
        <fullName evidence="1">Uncharacterized protein</fullName>
    </submittedName>
</protein>
<keyword evidence="2" id="KW-1185">Reference proteome</keyword>
<proteinExistence type="predicted"/>
<organism evidence="1 2">
    <name type="scientific">Triparma columacea</name>
    <dbReference type="NCBI Taxonomy" id="722753"/>
    <lineage>
        <taxon>Eukaryota</taxon>
        <taxon>Sar</taxon>
        <taxon>Stramenopiles</taxon>
        <taxon>Ochrophyta</taxon>
        <taxon>Bolidophyceae</taxon>
        <taxon>Parmales</taxon>
        <taxon>Triparmaceae</taxon>
        <taxon>Triparma</taxon>
    </lineage>
</organism>
<evidence type="ECO:0000313" key="1">
    <source>
        <dbReference type="EMBL" id="GMI34476.1"/>
    </source>
</evidence>